<sequence>MRLTCMGKSKRGRTAQIIGYLLGALLLGLLALVNFASEFGLQRNGVDVSAKVISVDRSKYGHIEVQFTTRTERIVRAEISNGRWNGRLPGAGETIKVRYGPADPAGSVLQANRSAFDRYWLVVMFGGGSLALVYVASRSIRRRRPIAVPAEFAGLPDGDATATWPDGRKGSTQSLD</sequence>
<accession>A0ABW2XF27</accession>
<evidence type="ECO:0000256" key="1">
    <source>
        <dbReference type="SAM" id="Phobius"/>
    </source>
</evidence>
<dbReference type="RefSeq" id="WP_131756564.1">
    <property type="nucleotide sequence ID" value="NZ_CAACUY010000018.1"/>
</dbReference>
<feature type="transmembrane region" description="Helical" evidence="1">
    <location>
        <begin position="119"/>
        <end position="136"/>
    </location>
</feature>
<dbReference type="EMBL" id="JBHTGP010000003">
    <property type="protein sequence ID" value="MFD0684584.1"/>
    <property type="molecule type" value="Genomic_DNA"/>
</dbReference>
<evidence type="ECO:0000313" key="3">
    <source>
        <dbReference type="Proteomes" id="UP001597063"/>
    </source>
</evidence>
<organism evidence="2 3">
    <name type="scientific">Actinomadura fibrosa</name>
    <dbReference type="NCBI Taxonomy" id="111802"/>
    <lineage>
        <taxon>Bacteria</taxon>
        <taxon>Bacillati</taxon>
        <taxon>Actinomycetota</taxon>
        <taxon>Actinomycetes</taxon>
        <taxon>Streptosporangiales</taxon>
        <taxon>Thermomonosporaceae</taxon>
        <taxon>Actinomadura</taxon>
    </lineage>
</organism>
<comment type="caution">
    <text evidence="2">The sequence shown here is derived from an EMBL/GenBank/DDBJ whole genome shotgun (WGS) entry which is preliminary data.</text>
</comment>
<keyword evidence="3" id="KW-1185">Reference proteome</keyword>
<keyword evidence="1" id="KW-0812">Transmembrane</keyword>
<dbReference type="Proteomes" id="UP001597063">
    <property type="component" value="Unassembled WGS sequence"/>
</dbReference>
<evidence type="ECO:0000313" key="2">
    <source>
        <dbReference type="EMBL" id="MFD0684584.1"/>
    </source>
</evidence>
<proteinExistence type="predicted"/>
<name>A0ABW2XF27_9ACTN</name>
<protein>
    <submittedName>
        <fullName evidence="2">DUF3592 domain-containing protein</fullName>
    </submittedName>
</protein>
<keyword evidence="1" id="KW-0472">Membrane</keyword>
<keyword evidence="1" id="KW-1133">Transmembrane helix</keyword>
<gene>
    <name evidence="2" type="ORF">ACFQZM_08760</name>
</gene>
<reference evidence="3" key="1">
    <citation type="journal article" date="2019" name="Int. J. Syst. Evol. Microbiol.">
        <title>The Global Catalogue of Microorganisms (GCM) 10K type strain sequencing project: providing services to taxonomists for standard genome sequencing and annotation.</title>
        <authorList>
            <consortium name="The Broad Institute Genomics Platform"/>
            <consortium name="The Broad Institute Genome Sequencing Center for Infectious Disease"/>
            <person name="Wu L."/>
            <person name="Ma J."/>
        </authorList>
    </citation>
    <scope>NUCLEOTIDE SEQUENCE [LARGE SCALE GENOMIC DNA]</scope>
    <source>
        <strain evidence="3">JCM 9371</strain>
    </source>
</reference>